<evidence type="ECO:0000313" key="3">
    <source>
        <dbReference type="Proteomes" id="UP000276282"/>
    </source>
</evidence>
<feature type="chain" id="PRO_5019734819" description="Alpha-ketoglutarate decarboxylase" evidence="1">
    <location>
        <begin position="29"/>
        <end position="182"/>
    </location>
</feature>
<accession>A0A495PXC7</accession>
<organism evidence="2 3">
    <name type="scientific">Gillisia mitskevichiae</name>
    <dbReference type="NCBI Taxonomy" id="270921"/>
    <lineage>
        <taxon>Bacteria</taxon>
        <taxon>Pseudomonadati</taxon>
        <taxon>Bacteroidota</taxon>
        <taxon>Flavobacteriia</taxon>
        <taxon>Flavobacteriales</taxon>
        <taxon>Flavobacteriaceae</taxon>
        <taxon>Gillisia</taxon>
    </lineage>
</organism>
<name>A0A495PXC7_9FLAO</name>
<evidence type="ECO:0000256" key="1">
    <source>
        <dbReference type="SAM" id="SignalP"/>
    </source>
</evidence>
<keyword evidence="1" id="KW-0732">Signal</keyword>
<dbReference type="AlphaFoldDB" id="A0A495PXC7"/>
<keyword evidence="3" id="KW-1185">Reference proteome</keyword>
<dbReference type="EMBL" id="RBLG01000001">
    <property type="protein sequence ID" value="RKS55804.1"/>
    <property type="molecule type" value="Genomic_DNA"/>
</dbReference>
<dbReference type="Proteomes" id="UP000276282">
    <property type="component" value="Unassembled WGS sequence"/>
</dbReference>
<protein>
    <recommendedName>
        <fullName evidence="4">Alpha-ketoglutarate decarboxylase</fullName>
    </recommendedName>
</protein>
<proteinExistence type="predicted"/>
<evidence type="ECO:0000313" key="2">
    <source>
        <dbReference type="EMBL" id="RKS55804.1"/>
    </source>
</evidence>
<comment type="caution">
    <text evidence="2">The sequence shown here is derived from an EMBL/GenBank/DDBJ whole genome shotgun (WGS) entry which is preliminary data.</text>
</comment>
<reference evidence="2 3" key="1">
    <citation type="submission" date="2018-10" db="EMBL/GenBank/DDBJ databases">
        <title>Genomic Encyclopedia of Archaeal and Bacterial Type Strains, Phase II (KMG-II): from individual species to whole genera.</title>
        <authorList>
            <person name="Goeker M."/>
        </authorList>
    </citation>
    <scope>NUCLEOTIDE SEQUENCE [LARGE SCALE GENOMIC DNA]</scope>
    <source>
        <strain evidence="2 3">DSM 19839</strain>
    </source>
</reference>
<gene>
    <name evidence="2" type="ORF">BC962_0775</name>
</gene>
<dbReference type="RefSeq" id="WP_121344562.1">
    <property type="nucleotide sequence ID" value="NZ_RBLG01000001.1"/>
</dbReference>
<evidence type="ECO:0008006" key="4">
    <source>
        <dbReference type="Google" id="ProtNLM"/>
    </source>
</evidence>
<dbReference type="OrthoDB" id="1160493at2"/>
<sequence>MFSYRNHTLNIFLSFLVVSLLSTAKLNAQDINPVKGQTNNFWESVRFGGSLGLNFGKNRFTGIIAPSAIYDFNEIVSTGIGLNAAYAKQDNFKTTSLGGSVITLINPVRFLQLSLEFQELNINRKYELIGLDLEENYWVPALFTGIGYNTGNVTAGIRYDLLYDEEKSFYSSALMPFVSIYF</sequence>
<feature type="signal peptide" evidence="1">
    <location>
        <begin position="1"/>
        <end position="28"/>
    </location>
</feature>